<evidence type="ECO:0000256" key="4">
    <source>
        <dbReference type="ARBA" id="ARBA00022692"/>
    </source>
</evidence>
<dbReference type="OrthoDB" id="9777774at2"/>
<accession>A0A5B8XE27</accession>
<feature type="transmembrane region" description="Helical" evidence="7">
    <location>
        <begin position="70"/>
        <end position="96"/>
    </location>
</feature>
<comment type="subcellular location">
    <subcellularLocation>
        <location evidence="1">Cell membrane</location>
        <topology evidence="1">Multi-pass membrane protein</topology>
    </subcellularLocation>
</comment>
<evidence type="ECO:0000313" key="8">
    <source>
        <dbReference type="EMBL" id="QED23256.1"/>
    </source>
</evidence>
<evidence type="ECO:0000256" key="7">
    <source>
        <dbReference type="SAM" id="Phobius"/>
    </source>
</evidence>
<evidence type="ECO:0000256" key="2">
    <source>
        <dbReference type="ARBA" id="ARBA00006386"/>
    </source>
</evidence>
<feature type="transmembrane region" description="Helical" evidence="7">
    <location>
        <begin position="102"/>
        <end position="126"/>
    </location>
</feature>
<evidence type="ECO:0000256" key="3">
    <source>
        <dbReference type="ARBA" id="ARBA00022475"/>
    </source>
</evidence>
<dbReference type="Pfam" id="PF03773">
    <property type="entry name" value="ArsP_1"/>
    <property type="match status" value="1"/>
</dbReference>
<keyword evidence="5 7" id="KW-1133">Transmembrane helix</keyword>
<feature type="transmembrane region" description="Helical" evidence="7">
    <location>
        <begin position="296"/>
        <end position="314"/>
    </location>
</feature>
<evidence type="ECO:0000313" key="9">
    <source>
        <dbReference type="Proteomes" id="UP000321934"/>
    </source>
</evidence>
<organism evidence="8 9">
    <name type="scientific">Candidatus Deianiraea vastatrix</name>
    <dbReference type="NCBI Taxonomy" id="2163644"/>
    <lineage>
        <taxon>Bacteria</taxon>
        <taxon>Pseudomonadati</taxon>
        <taxon>Pseudomonadota</taxon>
        <taxon>Alphaproteobacteria</taxon>
        <taxon>Rickettsiales</taxon>
        <taxon>Candidatus Deianiraeaceae</taxon>
        <taxon>Candidatus Deianiraea</taxon>
    </lineage>
</organism>
<dbReference type="Proteomes" id="UP000321934">
    <property type="component" value="Chromosome"/>
</dbReference>
<dbReference type="InterPro" id="IPR005524">
    <property type="entry name" value="DUF318"/>
</dbReference>
<reference evidence="8 9" key="1">
    <citation type="journal article" date="2019" name="ISME J.">
        <title>Deianiraea, an extracellular bacterium associated with the ciliate Paramecium, suggests an alternative scenario for the evolution of Rickettsiales.</title>
        <authorList>
            <person name="Castelli M."/>
            <person name="Sabaneyeva E."/>
            <person name="Lanzoni O."/>
            <person name="Lebedeva N."/>
            <person name="Floriano A.M."/>
            <person name="Gaiarsa S."/>
            <person name="Benken K."/>
            <person name="Modeo L."/>
            <person name="Bandi C."/>
            <person name="Potekhin A."/>
            <person name="Sassera D."/>
            <person name="Petroni G."/>
        </authorList>
    </citation>
    <scope>NUCLEOTIDE SEQUENCE [LARGE SCALE GENOMIC DNA]</scope>
    <source>
        <strain evidence="8">CyL4-1</strain>
    </source>
</reference>
<dbReference type="GO" id="GO:0005886">
    <property type="term" value="C:plasma membrane"/>
    <property type="evidence" value="ECO:0007669"/>
    <property type="project" value="UniProtKB-SubCell"/>
</dbReference>
<name>A0A5B8XE27_9RICK</name>
<feature type="transmembrane region" description="Helical" evidence="7">
    <location>
        <begin position="27"/>
        <end position="49"/>
    </location>
</feature>
<dbReference type="AlphaFoldDB" id="A0A5B8XE27"/>
<feature type="transmembrane region" description="Helical" evidence="7">
    <location>
        <begin position="197"/>
        <end position="215"/>
    </location>
</feature>
<protein>
    <submittedName>
        <fullName evidence="8">Permease</fullName>
    </submittedName>
</protein>
<dbReference type="InterPro" id="IPR053166">
    <property type="entry name" value="UPF0718_permease"/>
</dbReference>
<gene>
    <name evidence="8" type="ORF">Deia_00456</name>
</gene>
<sequence>MFLKIADFVLENLQIQQGTKLYDALHFFIYDFIKILTVLFLMMIVVSYFRHQIDFEKMAKYLEKKSKFMAYFLASFLGAVTPFCSCSSISIFIGFMQAKIPFGIAMSFLITSPLINEVAVALLLPVFGFKITLIYILTGFGVGILGGILMQRFYNKDHIAQDILERRDLGDTRKLKNSKENHFQYALNYAISTIESIWIYVAIGVGVGAFLHGYIPREFFINHFSANNIFTVPIAVLSGIPLYMNATGVIPFAQVLFEKGVPIGTVLVVMMSIVGVSLPELMMLKRVFKMKMIVKFTLFLLFSFIILGYLYNIIF</sequence>
<feature type="transmembrane region" description="Helical" evidence="7">
    <location>
        <begin position="264"/>
        <end position="284"/>
    </location>
</feature>
<dbReference type="RefSeq" id="WP_146820540.1">
    <property type="nucleotide sequence ID" value="NZ_CP029077.1"/>
</dbReference>
<keyword evidence="4 7" id="KW-0812">Transmembrane</keyword>
<dbReference type="PANTHER" id="PTHR42775">
    <property type="entry name" value="PERMEASE RV2963-RELATED"/>
    <property type="match status" value="1"/>
</dbReference>
<dbReference type="PANTHER" id="PTHR42775:SF2">
    <property type="entry name" value="PERMEASE"/>
    <property type="match status" value="1"/>
</dbReference>
<comment type="similarity">
    <text evidence="2">Belongs to the UPF0718 family.</text>
</comment>
<feature type="transmembrane region" description="Helical" evidence="7">
    <location>
        <begin position="227"/>
        <end position="244"/>
    </location>
</feature>
<evidence type="ECO:0000256" key="6">
    <source>
        <dbReference type="ARBA" id="ARBA00023136"/>
    </source>
</evidence>
<keyword evidence="9" id="KW-1185">Reference proteome</keyword>
<evidence type="ECO:0000256" key="5">
    <source>
        <dbReference type="ARBA" id="ARBA00022989"/>
    </source>
</evidence>
<feature type="transmembrane region" description="Helical" evidence="7">
    <location>
        <begin position="133"/>
        <end position="154"/>
    </location>
</feature>
<keyword evidence="3" id="KW-1003">Cell membrane</keyword>
<keyword evidence="6 7" id="KW-0472">Membrane</keyword>
<dbReference type="EMBL" id="CP029077">
    <property type="protein sequence ID" value="QED23256.1"/>
    <property type="molecule type" value="Genomic_DNA"/>
</dbReference>
<proteinExistence type="inferred from homology"/>
<evidence type="ECO:0000256" key="1">
    <source>
        <dbReference type="ARBA" id="ARBA00004651"/>
    </source>
</evidence>